<name>A0A9D4I6S1_DREPO</name>
<keyword evidence="1" id="KW-0479">Metal-binding</keyword>
<keyword evidence="4" id="KW-1185">Reference proteome</keyword>
<dbReference type="SUPFAM" id="SSF57845">
    <property type="entry name" value="B-box zinc-binding domain"/>
    <property type="match status" value="1"/>
</dbReference>
<accession>A0A9D4I6S1</accession>
<dbReference type="Gene3D" id="2.120.10.30">
    <property type="entry name" value="TolB, C-terminal domain"/>
    <property type="match status" value="1"/>
</dbReference>
<evidence type="ECO:0000256" key="1">
    <source>
        <dbReference type="PROSITE-ProRule" id="PRU00024"/>
    </source>
</evidence>
<keyword evidence="1" id="KW-0862">Zinc</keyword>
<evidence type="ECO:0000313" key="4">
    <source>
        <dbReference type="Proteomes" id="UP000828390"/>
    </source>
</evidence>
<dbReference type="SUPFAM" id="SSF63825">
    <property type="entry name" value="YWTD domain"/>
    <property type="match status" value="1"/>
</dbReference>
<gene>
    <name evidence="3" type="ORF">DPMN_183094</name>
</gene>
<comment type="caution">
    <text evidence="3">The sequence shown here is derived from an EMBL/GenBank/DDBJ whole genome shotgun (WGS) entry which is preliminary data.</text>
</comment>
<dbReference type="InterPro" id="IPR011042">
    <property type="entry name" value="6-blade_b-propeller_TolB-like"/>
</dbReference>
<dbReference type="Proteomes" id="UP000828390">
    <property type="component" value="Unassembled WGS sequence"/>
</dbReference>
<dbReference type="Pfam" id="PF00643">
    <property type="entry name" value="zf-B_box"/>
    <property type="match status" value="1"/>
</dbReference>
<dbReference type="GO" id="GO:0008270">
    <property type="term" value="F:zinc ion binding"/>
    <property type="evidence" value="ECO:0007669"/>
    <property type="project" value="UniProtKB-KW"/>
</dbReference>
<reference evidence="3" key="2">
    <citation type="submission" date="2020-11" db="EMBL/GenBank/DDBJ databases">
        <authorList>
            <person name="McCartney M.A."/>
            <person name="Auch B."/>
            <person name="Kono T."/>
            <person name="Mallez S."/>
            <person name="Becker A."/>
            <person name="Gohl D.M."/>
            <person name="Silverstein K.A.T."/>
            <person name="Koren S."/>
            <person name="Bechman K.B."/>
            <person name="Herman A."/>
            <person name="Abrahante J.E."/>
            <person name="Garbe J."/>
        </authorList>
    </citation>
    <scope>NUCLEOTIDE SEQUENCE</scope>
    <source>
        <strain evidence="3">Duluth1</strain>
        <tissue evidence="3">Whole animal</tissue>
    </source>
</reference>
<dbReference type="Gene3D" id="3.30.160.60">
    <property type="entry name" value="Classic Zinc Finger"/>
    <property type="match status" value="1"/>
</dbReference>
<dbReference type="AlphaFoldDB" id="A0A9D4I6S1"/>
<evidence type="ECO:0000259" key="2">
    <source>
        <dbReference type="PROSITE" id="PS50119"/>
    </source>
</evidence>
<evidence type="ECO:0000313" key="3">
    <source>
        <dbReference type="EMBL" id="KAH3748647.1"/>
    </source>
</evidence>
<keyword evidence="1" id="KW-0863">Zinc-finger</keyword>
<protein>
    <recommendedName>
        <fullName evidence="2">B box-type domain-containing protein</fullName>
    </recommendedName>
</protein>
<dbReference type="CDD" id="cd19756">
    <property type="entry name" value="Bbox2"/>
    <property type="match status" value="1"/>
</dbReference>
<organism evidence="3 4">
    <name type="scientific">Dreissena polymorpha</name>
    <name type="common">Zebra mussel</name>
    <name type="synonym">Mytilus polymorpha</name>
    <dbReference type="NCBI Taxonomy" id="45954"/>
    <lineage>
        <taxon>Eukaryota</taxon>
        <taxon>Metazoa</taxon>
        <taxon>Spiralia</taxon>
        <taxon>Lophotrochozoa</taxon>
        <taxon>Mollusca</taxon>
        <taxon>Bivalvia</taxon>
        <taxon>Autobranchia</taxon>
        <taxon>Heteroconchia</taxon>
        <taxon>Euheterodonta</taxon>
        <taxon>Imparidentia</taxon>
        <taxon>Neoheterodontei</taxon>
        <taxon>Myida</taxon>
        <taxon>Dreissenoidea</taxon>
        <taxon>Dreissenidae</taxon>
        <taxon>Dreissena</taxon>
    </lineage>
</organism>
<dbReference type="InterPro" id="IPR000315">
    <property type="entry name" value="Znf_B-box"/>
</dbReference>
<reference evidence="3" key="1">
    <citation type="journal article" date="2019" name="bioRxiv">
        <title>The Genome of the Zebra Mussel, Dreissena polymorpha: A Resource for Invasive Species Research.</title>
        <authorList>
            <person name="McCartney M.A."/>
            <person name="Auch B."/>
            <person name="Kono T."/>
            <person name="Mallez S."/>
            <person name="Zhang Y."/>
            <person name="Obille A."/>
            <person name="Becker A."/>
            <person name="Abrahante J.E."/>
            <person name="Garbe J."/>
            <person name="Badalamenti J.P."/>
            <person name="Herman A."/>
            <person name="Mangelson H."/>
            <person name="Liachko I."/>
            <person name="Sullivan S."/>
            <person name="Sone E.D."/>
            <person name="Koren S."/>
            <person name="Silverstein K.A.T."/>
            <person name="Beckman K.B."/>
            <person name="Gohl D.M."/>
        </authorList>
    </citation>
    <scope>NUCLEOTIDE SEQUENCE</scope>
    <source>
        <strain evidence="3">Duluth1</strain>
        <tissue evidence="3">Whole animal</tissue>
    </source>
</reference>
<feature type="domain" description="B box-type" evidence="2">
    <location>
        <begin position="3"/>
        <end position="45"/>
    </location>
</feature>
<sequence length="394" mass="45062">MEMFLVACDIHPNATLTMFCDDHSQLFCSNCFDLSHRQCIKVKPIQQAALKKLPDLKKLSIKIQNIHPQIDRFLTHLKDRKHALLLSYNELELNMIEDIRQSILGDFQESSVNETNANEIEKLRLKITNTLVNFEKNDVKDLQSTLLSLRDSDTHYIGNCSMLHDDLKKCNDIMQKIGINKELRFIAGTKCVFKIQQTLVLLGKVDKVLTLKEKFEHNVRIQSDTNVCSIPAICVFPDNQVLVADHTNKKLKLLDQQYKVVFARVVSAKPWAMCQITLLEAAVTVTDENTHEVQFVTVAYRRLKKGRRLKLSHDCIGIAHHQGILFVTSNTVLYKYKLNGELISKLYEDASDCCTVYKCDVSPTGDKLYISNPDHHKLLTMDMDGRVLATFNDP</sequence>
<dbReference type="EMBL" id="JAIWYP010000010">
    <property type="protein sequence ID" value="KAH3748647.1"/>
    <property type="molecule type" value="Genomic_DNA"/>
</dbReference>
<dbReference type="PROSITE" id="PS50119">
    <property type="entry name" value="ZF_BBOX"/>
    <property type="match status" value="1"/>
</dbReference>
<proteinExistence type="predicted"/>